<name>A0AAV9JCN2_9PEZI</name>
<accession>A0AAV9JCN2</accession>
<feature type="compositionally biased region" description="Low complexity" evidence="1">
    <location>
        <begin position="139"/>
        <end position="156"/>
    </location>
</feature>
<gene>
    <name evidence="2" type="ORF">LTR36_006083</name>
</gene>
<comment type="caution">
    <text evidence="2">The sequence shown here is derived from an EMBL/GenBank/DDBJ whole genome shotgun (WGS) entry which is preliminary data.</text>
</comment>
<feature type="compositionally biased region" description="Basic and acidic residues" evidence="1">
    <location>
        <begin position="372"/>
        <end position="403"/>
    </location>
</feature>
<feature type="region of interest" description="Disordered" evidence="1">
    <location>
        <begin position="174"/>
        <end position="256"/>
    </location>
</feature>
<feature type="compositionally biased region" description="Low complexity" evidence="1">
    <location>
        <begin position="287"/>
        <end position="322"/>
    </location>
</feature>
<feature type="compositionally biased region" description="Pro residues" evidence="1">
    <location>
        <begin position="79"/>
        <end position="90"/>
    </location>
</feature>
<sequence>MSTPPESPGHSPPASPDSPPLPPRNPARTLPPIATQRPDDDGRHLSPPILTSLPFRTRANTASMHSLDDNGTQSSPSPGIIPPPPPPPSRNRPSRGSIPISPGGSEYPPAIVASHPVHYPGLHSALDDLSRDSGTAGLPSPESSRSPGRPRSARSSFAANQAAELAHAYRVLQAHYPPDGGSSSIWKSHGRDIDDDYRLSPPNRQQDGQQAGQLDGASTHPELSQVKNMMARTSLSTSERTQGMHPSVNPQSPVADIQPTTSEMTIMRSAAETAQLARPEPIRPGLAPTVMPTTMTTQNTTPIAATTSATTSATTGTTAATADVHPAPRGPAAGQSSYPTFSPSRASLPGGLPIERLDSTAGAETLESAQGESEKKRSGSPLDGKRGGEADGLRGDGRKGSGA</sequence>
<evidence type="ECO:0000313" key="2">
    <source>
        <dbReference type="EMBL" id="KAK4542894.1"/>
    </source>
</evidence>
<feature type="compositionally biased region" description="Low complexity" evidence="1">
    <location>
        <begin position="205"/>
        <end position="217"/>
    </location>
</feature>
<reference evidence="2 3" key="1">
    <citation type="submission" date="2021-11" db="EMBL/GenBank/DDBJ databases">
        <title>Black yeast isolated from Biological Soil Crust.</title>
        <authorList>
            <person name="Kurbessoian T."/>
        </authorList>
    </citation>
    <scope>NUCLEOTIDE SEQUENCE [LARGE SCALE GENOMIC DNA]</scope>
    <source>
        <strain evidence="2 3">CCFEE 5522</strain>
    </source>
</reference>
<dbReference type="EMBL" id="JAVFHQ010000037">
    <property type="protein sequence ID" value="KAK4542894.1"/>
    <property type="molecule type" value="Genomic_DNA"/>
</dbReference>
<feature type="compositionally biased region" description="Polar residues" evidence="1">
    <location>
        <begin position="221"/>
        <end position="241"/>
    </location>
</feature>
<proteinExistence type="predicted"/>
<feature type="compositionally biased region" description="Polar residues" evidence="1">
    <location>
        <begin position="58"/>
        <end position="73"/>
    </location>
</feature>
<dbReference type="Proteomes" id="UP001324427">
    <property type="component" value="Unassembled WGS sequence"/>
</dbReference>
<feature type="compositionally biased region" description="Polar residues" evidence="1">
    <location>
        <begin position="334"/>
        <end position="345"/>
    </location>
</feature>
<keyword evidence="3" id="KW-1185">Reference proteome</keyword>
<feature type="compositionally biased region" description="Basic and acidic residues" evidence="1">
    <location>
        <begin position="189"/>
        <end position="198"/>
    </location>
</feature>
<protein>
    <submittedName>
        <fullName evidence="2">Uncharacterized protein</fullName>
    </submittedName>
</protein>
<evidence type="ECO:0000313" key="3">
    <source>
        <dbReference type="Proteomes" id="UP001324427"/>
    </source>
</evidence>
<feature type="region of interest" description="Disordered" evidence="1">
    <location>
        <begin position="272"/>
        <end position="403"/>
    </location>
</feature>
<feature type="compositionally biased region" description="Pro residues" evidence="1">
    <location>
        <begin position="1"/>
        <end position="25"/>
    </location>
</feature>
<feature type="compositionally biased region" description="Low complexity" evidence="1">
    <location>
        <begin position="94"/>
        <end position="105"/>
    </location>
</feature>
<dbReference type="AlphaFoldDB" id="A0AAV9JCN2"/>
<evidence type="ECO:0000256" key="1">
    <source>
        <dbReference type="SAM" id="MobiDB-lite"/>
    </source>
</evidence>
<organism evidence="2 3">
    <name type="scientific">Oleoguttula mirabilis</name>
    <dbReference type="NCBI Taxonomy" id="1507867"/>
    <lineage>
        <taxon>Eukaryota</taxon>
        <taxon>Fungi</taxon>
        <taxon>Dikarya</taxon>
        <taxon>Ascomycota</taxon>
        <taxon>Pezizomycotina</taxon>
        <taxon>Dothideomycetes</taxon>
        <taxon>Dothideomycetidae</taxon>
        <taxon>Mycosphaerellales</taxon>
        <taxon>Teratosphaeriaceae</taxon>
        <taxon>Oleoguttula</taxon>
    </lineage>
</organism>
<feature type="region of interest" description="Disordered" evidence="1">
    <location>
        <begin position="1"/>
        <end position="159"/>
    </location>
</feature>